<name>A0A182XFK8_ANOQN</name>
<dbReference type="AlphaFoldDB" id="A0A182XFK8"/>
<keyword evidence="3" id="KW-1185">Reference proteome</keyword>
<organism evidence="2 3">
    <name type="scientific">Anopheles quadriannulatus</name>
    <name type="common">Mosquito</name>
    <dbReference type="NCBI Taxonomy" id="34691"/>
    <lineage>
        <taxon>Eukaryota</taxon>
        <taxon>Metazoa</taxon>
        <taxon>Ecdysozoa</taxon>
        <taxon>Arthropoda</taxon>
        <taxon>Hexapoda</taxon>
        <taxon>Insecta</taxon>
        <taxon>Pterygota</taxon>
        <taxon>Neoptera</taxon>
        <taxon>Endopterygota</taxon>
        <taxon>Diptera</taxon>
        <taxon>Nematocera</taxon>
        <taxon>Culicoidea</taxon>
        <taxon>Culicidae</taxon>
        <taxon>Anophelinae</taxon>
        <taxon>Anopheles</taxon>
    </lineage>
</organism>
<evidence type="ECO:0000256" key="1">
    <source>
        <dbReference type="SAM" id="MobiDB-lite"/>
    </source>
</evidence>
<feature type="compositionally biased region" description="Pro residues" evidence="1">
    <location>
        <begin position="120"/>
        <end position="140"/>
    </location>
</feature>
<sequence length="304" mass="32287">MRWGNRCCSCIAATMVVNSIGAVIPRAVDRSQFVQNRFNPSYASGGLELTMPLAPGYGSPYDLSPGGSPFYSGHSFGHHPVHSLVAAGDGSQGYGMKFSSSGDGYGASAHGSSGGYDYHSPPPPHPPPPPPPHHQSPPPSIIHSLPPLWPGPPSHGGKSGKGKGAALSALTLLAFLYFLNLLQSCLKDHMETMNPTVMVMTAGATRRKDIAASLEQGSASVEDAPRAGSNTGPDADAIERYEGLSHRYQLLTTSNGTRNPFAAHPDRSERPQTTRGRKKPSTSTSSSKRKPSMHYPGSDWYNRN</sequence>
<reference evidence="2" key="1">
    <citation type="submission" date="2020-05" db="UniProtKB">
        <authorList>
            <consortium name="EnsemblMetazoa"/>
        </authorList>
    </citation>
    <scope>IDENTIFICATION</scope>
    <source>
        <strain evidence="2">SANGQUA</strain>
    </source>
</reference>
<feature type="compositionally biased region" description="Low complexity" evidence="1">
    <location>
        <begin position="105"/>
        <end position="119"/>
    </location>
</feature>
<feature type="region of interest" description="Disordered" evidence="1">
    <location>
        <begin position="253"/>
        <end position="304"/>
    </location>
</feature>
<feature type="region of interest" description="Disordered" evidence="1">
    <location>
        <begin position="212"/>
        <end position="236"/>
    </location>
</feature>
<dbReference type="Proteomes" id="UP000076407">
    <property type="component" value="Unassembled WGS sequence"/>
</dbReference>
<proteinExistence type="predicted"/>
<protein>
    <submittedName>
        <fullName evidence="2">Uncharacterized protein</fullName>
    </submittedName>
</protein>
<feature type="region of interest" description="Disordered" evidence="1">
    <location>
        <begin position="105"/>
        <end position="163"/>
    </location>
</feature>
<dbReference type="EnsemblMetazoa" id="AQUA008616-RA">
    <property type="protein sequence ID" value="AQUA008616-PA"/>
    <property type="gene ID" value="AQUA008616"/>
</dbReference>
<evidence type="ECO:0000313" key="2">
    <source>
        <dbReference type="EnsemblMetazoa" id="AQUA008616-PA"/>
    </source>
</evidence>
<evidence type="ECO:0000313" key="3">
    <source>
        <dbReference type="Proteomes" id="UP000076407"/>
    </source>
</evidence>
<accession>A0A182XFK8</accession>
<dbReference type="VEuPathDB" id="VectorBase:AQUA008616"/>